<accession>A0A1Q3EW63</accession>
<dbReference type="InterPro" id="IPR016024">
    <property type="entry name" value="ARM-type_fold"/>
</dbReference>
<dbReference type="EMBL" id="GFDL01015502">
    <property type="protein sequence ID" value="JAV19543.1"/>
    <property type="molecule type" value="Transcribed_RNA"/>
</dbReference>
<protein>
    <submittedName>
        <fullName evidence="1">Uncharacterized protein</fullName>
    </submittedName>
</protein>
<organism evidence="1">
    <name type="scientific">Culex tarsalis</name>
    <name type="common">Encephalitis mosquito</name>
    <dbReference type="NCBI Taxonomy" id="7177"/>
    <lineage>
        <taxon>Eukaryota</taxon>
        <taxon>Metazoa</taxon>
        <taxon>Ecdysozoa</taxon>
        <taxon>Arthropoda</taxon>
        <taxon>Hexapoda</taxon>
        <taxon>Insecta</taxon>
        <taxon>Pterygota</taxon>
        <taxon>Neoptera</taxon>
        <taxon>Endopterygota</taxon>
        <taxon>Diptera</taxon>
        <taxon>Nematocera</taxon>
        <taxon>Culicoidea</taxon>
        <taxon>Culicidae</taxon>
        <taxon>Culicinae</taxon>
        <taxon>Culicini</taxon>
        <taxon>Culex</taxon>
        <taxon>Culex</taxon>
    </lineage>
</organism>
<dbReference type="Gene3D" id="1.25.10.10">
    <property type="entry name" value="Leucine-rich Repeat Variant"/>
    <property type="match status" value="1"/>
</dbReference>
<sequence>MATIEGIVPVPELRIREQNRNEVRWERHLHRKAELDVNRANLGEMLQEVAAIECVTPQEVKGLASRIKRRKHADLRDLVKLSYGFQQSGENISEFVRITGAINVVVKELTGHDSDRQLLAAECLCNLSLGDEVCCERVATFAGTYLVTLVENLNNRRLATTCMWTLQNMISSGTKSIKILNSQGIIPSLVHLLEDLEKDDLLAEVLLAVELILDHELTFISLETIHASILPLVSSKDPQLNSLKVIYKALWLTRFETLDVGTAPQIVQHVVRQLVRARAANGAEVILSVRILANLVTINDGCVEASIDLCLQFNFKFSTLFNLFAEDGQVAICREILWLVGNMSKVGKYFQRYLAYDNFVGCVTFPKALLV</sequence>
<dbReference type="InterPro" id="IPR011989">
    <property type="entry name" value="ARM-like"/>
</dbReference>
<dbReference type="PANTHER" id="PTHR16356">
    <property type="entry name" value="TRANSMEMBRANE AND COILED-COIL DOMAIN-CONTAINING PROTEIN 6 TMCO6"/>
    <property type="match status" value="1"/>
</dbReference>
<dbReference type="SUPFAM" id="SSF48371">
    <property type="entry name" value="ARM repeat"/>
    <property type="match status" value="1"/>
</dbReference>
<name>A0A1Q3EW63_CULTA</name>
<reference evidence="1" key="1">
    <citation type="submission" date="2017-01" db="EMBL/GenBank/DDBJ databases">
        <title>A deep insight into the sialotranscriptome of adult male and female Cluex tarsalis mosquitoes.</title>
        <authorList>
            <person name="Ribeiro J.M."/>
            <person name="Moreira F."/>
            <person name="Bernard K.A."/>
            <person name="Calvo E."/>
        </authorList>
    </citation>
    <scope>NUCLEOTIDE SEQUENCE</scope>
    <source>
        <strain evidence="1">Kern County</strain>
        <tissue evidence="1">Salivary glands</tissue>
    </source>
</reference>
<evidence type="ECO:0000313" key="1">
    <source>
        <dbReference type="EMBL" id="JAV19543.1"/>
    </source>
</evidence>
<dbReference type="PANTHER" id="PTHR16356:SF1">
    <property type="entry name" value="TRANSMEMBRANE AND COILED-COIL DOMAIN-CONTAINING PROTEIN 6"/>
    <property type="match status" value="1"/>
</dbReference>
<proteinExistence type="predicted"/>
<dbReference type="AlphaFoldDB" id="A0A1Q3EW63"/>